<name>A0AAV7F391_ARIFI</name>
<feature type="compositionally biased region" description="Polar residues" evidence="1">
    <location>
        <begin position="193"/>
        <end position="207"/>
    </location>
</feature>
<keyword evidence="3" id="KW-1185">Reference proteome</keyword>
<dbReference type="EMBL" id="JAINDJ010000003">
    <property type="protein sequence ID" value="KAG9455488.1"/>
    <property type="molecule type" value="Genomic_DNA"/>
</dbReference>
<dbReference type="AlphaFoldDB" id="A0AAV7F391"/>
<gene>
    <name evidence="2" type="ORF">H6P81_008392</name>
</gene>
<dbReference type="Proteomes" id="UP000825729">
    <property type="component" value="Unassembled WGS sequence"/>
</dbReference>
<proteinExistence type="predicted"/>
<protein>
    <submittedName>
        <fullName evidence="2">Uncharacterized protein</fullName>
    </submittedName>
</protein>
<reference evidence="2 3" key="1">
    <citation type="submission" date="2021-07" db="EMBL/GenBank/DDBJ databases">
        <title>The Aristolochia fimbriata genome: insights into angiosperm evolution, floral development and chemical biosynthesis.</title>
        <authorList>
            <person name="Jiao Y."/>
        </authorList>
    </citation>
    <scope>NUCLEOTIDE SEQUENCE [LARGE SCALE GENOMIC DNA]</scope>
    <source>
        <strain evidence="2">IBCAS-2021</strain>
        <tissue evidence="2">Leaf</tissue>
    </source>
</reference>
<sequence>MEERKRKRMSRERTNRSWTAVHRVIQKSMALLSTSPSGIQVRELAVRLATRSQSPTEEIKGSTDGIEAAKIVPTKDIKSSASAADAPTISAMAAADSNGGFWTDEKHVSFLNRLEASFVKTMLQRSDLSHPWHSLPLHRFGLSDFAESTLRTRCPTRLQIIRSGHTQYSDSEVAAKKNTQRHHDRRKADGKITFTSSTDDNNASQDQVVPELARNKGSWS</sequence>
<comment type="caution">
    <text evidence="2">The sequence shown here is derived from an EMBL/GenBank/DDBJ whole genome shotgun (WGS) entry which is preliminary data.</text>
</comment>
<evidence type="ECO:0000256" key="1">
    <source>
        <dbReference type="SAM" id="MobiDB-lite"/>
    </source>
</evidence>
<accession>A0AAV7F391</accession>
<feature type="region of interest" description="Disordered" evidence="1">
    <location>
        <begin position="169"/>
        <end position="220"/>
    </location>
</feature>
<evidence type="ECO:0000313" key="3">
    <source>
        <dbReference type="Proteomes" id="UP000825729"/>
    </source>
</evidence>
<organism evidence="2 3">
    <name type="scientific">Aristolochia fimbriata</name>
    <name type="common">White veined hardy Dutchman's pipe vine</name>
    <dbReference type="NCBI Taxonomy" id="158543"/>
    <lineage>
        <taxon>Eukaryota</taxon>
        <taxon>Viridiplantae</taxon>
        <taxon>Streptophyta</taxon>
        <taxon>Embryophyta</taxon>
        <taxon>Tracheophyta</taxon>
        <taxon>Spermatophyta</taxon>
        <taxon>Magnoliopsida</taxon>
        <taxon>Magnoliidae</taxon>
        <taxon>Piperales</taxon>
        <taxon>Aristolochiaceae</taxon>
        <taxon>Aristolochia</taxon>
    </lineage>
</organism>
<evidence type="ECO:0000313" key="2">
    <source>
        <dbReference type="EMBL" id="KAG9455488.1"/>
    </source>
</evidence>